<dbReference type="Proteomes" id="UP001189429">
    <property type="component" value="Unassembled WGS sequence"/>
</dbReference>
<dbReference type="EMBL" id="CAUYUJ010021108">
    <property type="protein sequence ID" value="CAK0902744.1"/>
    <property type="molecule type" value="Genomic_DNA"/>
</dbReference>
<accession>A0ABN9XS84</accession>
<comment type="caution">
    <text evidence="1">The sequence shown here is derived from an EMBL/GenBank/DDBJ whole genome shotgun (WGS) entry which is preliminary data.</text>
</comment>
<sequence length="89" mass="9417">MADLRPGIYAARTCEGETALGVLSAVSMGPFAPKQQQQPPQLMFATTFLPRGAAGQHWVANLAPAGEDALGRARFALEGCPEDLHLVRA</sequence>
<evidence type="ECO:0000313" key="2">
    <source>
        <dbReference type="Proteomes" id="UP001189429"/>
    </source>
</evidence>
<reference evidence="1" key="1">
    <citation type="submission" date="2023-10" db="EMBL/GenBank/DDBJ databases">
        <authorList>
            <person name="Chen Y."/>
            <person name="Shah S."/>
            <person name="Dougan E. K."/>
            <person name="Thang M."/>
            <person name="Chan C."/>
        </authorList>
    </citation>
    <scope>NUCLEOTIDE SEQUENCE [LARGE SCALE GENOMIC DNA]</scope>
</reference>
<organism evidence="1 2">
    <name type="scientific">Prorocentrum cordatum</name>
    <dbReference type="NCBI Taxonomy" id="2364126"/>
    <lineage>
        <taxon>Eukaryota</taxon>
        <taxon>Sar</taxon>
        <taxon>Alveolata</taxon>
        <taxon>Dinophyceae</taxon>
        <taxon>Prorocentrales</taxon>
        <taxon>Prorocentraceae</taxon>
        <taxon>Prorocentrum</taxon>
    </lineage>
</organism>
<name>A0ABN9XS84_9DINO</name>
<proteinExistence type="predicted"/>
<keyword evidence="2" id="KW-1185">Reference proteome</keyword>
<protein>
    <submittedName>
        <fullName evidence="1">Uncharacterized protein</fullName>
    </submittedName>
</protein>
<gene>
    <name evidence="1" type="ORF">PCOR1329_LOCUS79245</name>
</gene>
<evidence type="ECO:0000313" key="1">
    <source>
        <dbReference type="EMBL" id="CAK0902744.1"/>
    </source>
</evidence>
<feature type="non-terminal residue" evidence="1">
    <location>
        <position position="89"/>
    </location>
</feature>